<dbReference type="RefSeq" id="WP_015868224.1">
    <property type="nucleotide sequence ID" value="NC_012785.1"/>
</dbReference>
<evidence type="ECO:0000313" key="1">
    <source>
        <dbReference type="EMBL" id="ACR79562.1"/>
    </source>
</evidence>
<dbReference type="eggNOG" id="ENOG503331X">
    <property type="taxonomic scope" value="Bacteria"/>
</dbReference>
<evidence type="ECO:0000313" key="2">
    <source>
        <dbReference type="Proteomes" id="UP000002382"/>
    </source>
</evidence>
<dbReference type="Proteomes" id="UP000002382">
    <property type="component" value="Chromosome"/>
</dbReference>
<dbReference type="KEGG" id="kol:Kole_0852"/>
<gene>
    <name evidence="1" type="ordered locus">Kole_0852</name>
</gene>
<protein>
    <submittedName>
        <fullName evidence="1">Uncharacterized protein</fullName>
    </submittedName>
</protein>
<reference evidence="1 2" key="1">
    <citation type="submission" date="2009-06" db="EMBL/GenBank/DDBJ databases">
        <title>Complete sequence of Thermotogales bacterium TBF 19.5.1.</title>
        <authorList>
            <consortium name="US DOE Joint Genome Institute"/>
            <person name="Lucas S."/>
            <person name="Copeland A."/>
            <person name="Lapidus A."/>
            <person name="Glavina del Rio T."/>
            <person name="Tice H."/>
            <person name="Bruce D."/>
            <person name="Goodwin L."/>
            <person name="Pitluck S."/>
            <person name="Chertkov O."/>
            <person name="Brettin T."/>
            <person name="Detter J.C."/>
            <person name="Han C."/>
            <person name="Schmutz J."/>
            <person name="Larimer F."/>
            <person name="Land M."/>
            <person name="Hauser L."/>
            <person name="Kyrpides N."/>
            <person name="Ovchinnikova G."/>
            <person name="Noll K."/>
        </authorList>
    </citation>
    <scope>NUCLEOTIDE SEQUENCE [LARGE SCALE GENOMIC DNA]</scope>
    <source>
        <strain evidence="2">ATCC BAA-1733 / DSM 21960 / TBF 19.5.1</strain>
    </source>
</reference>
<sequence length="119" mass="14365">MGEKKFFSHVKELKEIESEYREKLMEAKNPPQVVDVFIDTTFKLLKKIVPDLDLRHIEHISFAPEEEIPFHFDKPLREMLESYFDNSDLEQIIAKLAETAKHRYMQILHDEDRTDMFRR</sequence>
<accession>C5CGC1</accession>
<name>C5CGC1_KOSOT</name>
<organism evidence="1 2">
    <name type="scientific">Kosmotoga olearia (strain ATCC BAA-1733 / DSM 21960 / TBF 19.5.1)</name>
    <dbReference type="NCBI Taxonomy" id="521045"/>
    <lineage>
        <taxon>Bacteria</taxon>
        <taxon>Thermotogati</taxon>
        <taxon>Thermotogota</taxon>
        <taxon>Thermotogae</taxon>
        <taxon>Kosmotogales</taxon>
        <taxon>Kosmotogaceae</taxon>
        <taxon>Kosmotoga</taxon>
    </lineage>
</organism>
<dbReference type="HOGENOM" id="CLU_160070_0_0_0"/>
<dbReference type="AlphaFoldDB" id="C5CGC1"/>
<proteinExistence type="predicted"/>
<dbReference type="STRING" id="521045.Kole_0852"/>
<dbReference type="OrthoDB" id="47239at2"/>
<reference evidence="1 2" key="2">
    <citation type="journal article" date="2011" name="J. Bacteriol.">
        <title>Genome Sequence of Kosmotoga olearia Strain TBF 19.5.1, a Thermophilic Bacterium with a Wide Growth Temperature Range, Isolated from the Troll B Oil Platform in the North Sea.</title>
        <authorList>
            <person name="Swithers K.S."/>
            <person name="Dipippo J.L."/>
            <person name="Bruce D.C."/>
            <person name="Detter C."/>
            <person name="Tapia R."/>
            <person name="Han S."/>
            <person name="Goodwin L.A."/>
            <person name="Han J."/>
            <person name="Woyke T."/>
            <person name="Pitluck S."/>
            <person name="Pennacchio L."/>
            <person name="Nolan M."/>
            <person name="Mikhailova N."/>
            <person name="Land M.L."/>
            <person name="Nesbo C.L."/>
            <person name="Gogarten J.P."/>
            <person name="Noll K.M."/>
        </authorList>
    </citation>
    <scope>NUCLEOTIDE SEQUENCE [LARGE SCALE GENOMIC DNA]</scope>
    <source>
        <strain evidence="2">ATCC BAA-1733 / DSM 21960 / TBF 19.5.1</strain>
    </source>
</reference>
<dbReference type="EMBL" id="CP001634">
    <property type="protein sequence ID" value="ACR79562.1"/>
    <property type="molecule type" value="Genomic_DNA"/>
</dbReference>
<keyword evidence="2" id="KW-1185">Reference proteome</keyword>